<dbReference type="Proteomes" id="UP000006415">
    <property type="component" value="Unassembled WGS sequence"/>
</dbReference>
<evidence type="ECO:0000259" key="12">
    <source>
        <dbReference type="Pfam" id="PF00324"/>
    </source>
</evidence>
<keyword evidence="4" id="KW-1003">Cell membrane</keyword>
<dbReference type="RefSeq" id="WP_007147785.1">
    <property type="nucleotide sequence ID" value="NZ_AKCI01000001.1"/>
</dbReference>
<dbReference type="HOGENOM" id="CLU_007946_9_3_11"/>
<comment type="caution">
    <text evidence="13">The sequence shown here is derived from an EMBL/GenBank/DDBJ whole genome shotgun (WGS) entry which is preliminary data.</text>
</comment>
<evidence type="ECO:0000256" key="4">
    <source>
        <dbReference type="ARBA" id="ARBA00022475"/>
    </source>
</evidence>
<keyword evidence="7" id="KW-0029">Amino-acid transport</keyword>
<feature type="transmembrane region" description="Helical" evidence="11">
    <location>
        <begin position="301"/>
        <end position="322"/>
    </location>
</feature>
<dbReference type="PIRSF" id="PIRSF006060">
    <property type="entry name" value="AA_transporter"/>
    <property type="match status" value="1"/>
</dbReference>
<feature type="transmembrane region" description="Helical" evidence="11">
    <location>
        <begin position="495"/>
        <end position="513"/>
    </location>
</feature>
<dbReference type="GO" id="GO:0055085">
    <property type="term" value="P:transmembrane transport"/>
    <property type="evidence" value="ECO:0007669"/>
    <property type="project" value="InterPro"/>
</dbReference>
<dbReference type="InterPro" id="IPR004840">
    <property type="entry name" value="Amino_acid_permease_CS"/>
</dbReference>
<reference evidence="13 14" key="1">
    <citation type="submission" date="2012-01" db="EMBL/GenBank/DDBJ databases">
        <title>The Genome Sequence of Scardovia wiggsiae F0424.</title>
        <authorList>
            <consortium name="The Broad Institute Genome Sequencing Platform"/>
            <person name="Earl A."/>
            <person name="Ward D."/>
            <person name="Feldgarden M."/>
            <person name="Gevers D."/>
            <person name="Izard J."/>
            <person name="Ganesan A."/>
            <person name="Baranova O.V."/>
            <person name="Blanton J.M."/>
            <person name="Tanner A.C."/>
            <person name="Mathney J."/>
            <person name="Dewhirst F.E."/>
            <person name="Young S.K."/>
            <person name="Zeng Q."/>
            <person name="Gargeya S."/>
            <person name="Fitzgerald M."/>
            <person name="Haas B."/>
            <person name="Abouelleil A."/>
            <person name="Alvarado L."/>
            <person name="Arachchi H.M."/>
            <person name="Berlin A."/>
            <person name="Chapman S.B."/>
            <person name="Gearin G."/>
            <person name="Goldberg J."/>
            <person name="Griggs A."/>
            <person name="Gujja S."/>
            <person name="Hansen M."/>
            <person name="Heiman D."/>
            <person name="Howarth C."/>
            <person name="Larimer J."/>
            <person name="Lui A."/>
            <person name="MacDonald P.J.P."/>
            <person name="McCowen C."/>
            <person name="Montmayeur A."/>
            <person name="Murphy C."/>
            <person name="Neiman D."/>
            <person name="Pearson M."/>
            <person name="Priest M."/>
            <person name="Roberts A."/>
            <person name="Saif S."/>
            <person name="Shea T."/>
            <person name="Sisk P."/>
            <person name="Stolte C."/>
            <person name="Sykes S."/>
            <person name="Wortman J."/>
            <person name="Nusbaum C."/>
            <person name="Birren B."/>
        </authorList>
    </citation>
    <scope>NUCLEOTIDE SEQUENCE [LARGE SCALE GENOMIC DNA]</scope>
    <source>
        <strain evidence="13 14">F0424</strain>
    </source>
</reference>
<feature type="transmembrane region" description="Helical" evidence="11">
    <location>
        <begin position="258"/>
        <end position="280"/>
    </location>
</feature>
<evidence type="ECO:0000256" key="7">
    <source>
        <dbReference type="ARBA" id="ARBA00022970"/>
    </source>
</evidence>
<dbReference type="PANTHER" id="PTHR43495:SF4">
    <property type="entry name" value="AROMATIC AMINO ACID TRANSPORT PROTEIN AROP"/>
    <property type="match status" value="1"/>
</dbReference>
<dbReference type="GO" id="GO:0006865">
    <property type="term" value="P:amino acid transport"/>
    <property type="evidence" value="ECO:0007669"/>
    <property type="project" value="UniProtKB-KW"/>
</dbReference>
<dbReference type="OrthoDB" id="5297508at2"/>
<dbReference type="Pfam" id="PF00324">
    <property type="entry name" value="AA_permease"/>
    <property type="match status" value="1"/>
</dbReference>
<feature type="transmembrane region" description="Helical" evidence="11">
    <location>
        <begin position="467"/>
        <end position="489"/>
    </location>
</feature>
<comment type="similarity">
    <text evidence="2">Belongs to the amino acid-polyamine-organocation (APC) superfamily. Amino acid transporter (AAT) (TC 2.A.3.1) family.</text>
</comment>
<keyword evidence="3" id="KW-0813">Transport</keyword>
<proteinExistence type="inferred from homology"/>
<evidence type="ECO:0000256" key="3">
    <source>
        <dbReference type="ARBA" id="ARBA00022448"/>
    </source>
</evidence>
<keyword evidence="14" id="KW-1185">Reference proteome</keyword>
<gene>
    <name evidence="13" type="ORF">HMPREF9156_00721</name>
</gene>
<keyword evidence="5" id="KW-0997">Cell inner membrane</keyword>
<dbReference type="GO" id="GO:0005886">
    <property type="term" value="C:plasma membrane"/>
    <property type="evidence" value="ECO:0007669"/>
    <property type="project" value="UniProtKB-SubCell"/>
</dbReference>
<evidence type="ECO:0000256" key="10">
    <source>
        <dbReference type="SAM" id="MobiDB-lite"/>
    </source>
</evidence>
<dbReference type="AlphaFoldDB" id="J0X0E1"/>
<evidence type="ECO:0000256" key="5">
    <source>
        <dbReference type="ARBA" id="ARBA00022519"/>
    </source>
</evidence>
<sequence length="542" mass="58360">MKDTAGTESAGTERGTEAKGTDAISAHNGIDPENGLRKNLKNRHIQLIALGGAIGTGLFYGSAESIKLAGPSILLAYLIGGLVIFLILRALGEMSTNDPRAGAFSYYAARYWHPRAGFISGWNYWANYILVSMVELSVVGTFVQYWFPQIPAWVSSAVFMVVITAANLLGVRAFGEFEFWFAIIKIAAVIAMVIVGLTLIFLAVPNSSGIIPGFSNLFTQQGGFFPHGFLSAQALHPADAAQASGPFPSGLIGFLNSFQFSGMLMALVVVMFSFGGTELIGIAAAEADDPGKSIPKATNEVVWRILAFYIAAPAVIMAVVPWQEIGRPDARGVVVSPFVQIFNTAGFSIAADILNFVCLTAVISVYNSGLYSNSRMLYSLSRQGNAPNYLGHVNKRGVPVAGVLTSAAITAIAVVVVFLWPNFAFTYLLAIATFAAIINWSMIAVTQMKFRRYIGAREARKLTFKLPLARITPWIIISFMVLLYVLMWLNPSYRAAAIIGPVWAAVLFIASLITHPKRRDATGPAGKDADPVHSPQLETEAS</sequence>
<feature type="compositionally biased region" description="Polar residues" evidence="10">
    <location>
        <begin position="1"/>
        <end position="10"/>
    </location>
</feature>
<dbReference type="Gene3D" id="1.20.1740.10">
    <property type="entry name" value="Amino acid/polyamine transporter I"/>
    <property type="match status" value="1"/>
</dbReference>
<feature type="transmembrane region" description="Helical" evidence="11">
    <location>
        <begin position="183"/>
        <end position="204"/>
    </location>
</feature>
<dbReference type="eggNOG" id="COG1113">
    <property type="taxonomic scope" value="Bacteria"/>
</dbReference>
<evidence type="ECO:0000256" key="8">
    <source>
        <dbReference type="ARBA" id="ARBA00022989"/>
    </source>
</evidence>
<feature type="region of interest" description="Disordered" evidence="10">
    <location>
        <begin position="1"/>
        <end position="30"/>
    </location>
</feature>
<evidence type="ECO:0000256" key="6">
    <source>
        <dbReference type="ARBA" id="ARBA00022692"/>
    </source>
</evidence>
<feature type="domain" description="Amino acid permease/ SLC12A" evidence="12">
    <location>
        <begin position="44"/>
        <end position="511"/>
    </location>
</feature>
<dbReference type="InterPro" id="IPR004841">
    <property type="entry name" value="AA-permease/SLC12A_dom"/>
</dbReference>
<protein>
    <recommendedName>
        <fullName evidence="12">Amino acid permease/ SLC12A domain-containing protein</fullName>
    </recommendedName>
</protein>
<dbReference type="PROSITE" id="PS00218">
    <property type="entry name" value="AMINO_ACID_PERMEASE_1"/>
    <property type="match status" value="1"/>
</dbReference>
<evidence type="ECO:0000256" key="2">
    <source>
        <dbReference type="ARBA" id="ARBA00008583"/>
    </source>
</evidence>
<evidence type="ECO:0000313" key="14">
    <source>
        <dbReference type="Proteomes" id="UP000006415"/>
    </source>
</evidence>
<evidence type="ECO:0000313" key="13">
    <source>
        <dbReference type="EMBL" id="EJD64846.1"/>
    </source>
</evidence>
<feature type="transmembrane region" description="Helical" evidence="11">
    <location>
        <begin position="125"/>
        <end position="147"/>
    </location>
</feature>
<dbReference type="PANTHER" id="PTHR43495">
    <property type="entry name" value="GABA PERMEASE"/>
    <property type="match status" value="1"/>
</dbReference>
<feature type="transmembrane region" description="Helical" evidence="11">
    <location>
        <begin position="45"/>
        <end position="63"/>
    </location>
</feature>
<evidence type="ECO:0000256" key="11">
    <source>
        <dbReference type="SAM" id="Phobius"/>
    </source>
</evidence>
<dbReference type="STRING" id="857290.HMPREF9156_00721"/>
<feature type="region of interest" description="Disordered" evidence="10">
    <location>
        <begin position="519"/>
        <end position="542"/>
    </location>
</feature>
<evidence type="ECO:0000256" key="1">
    <source>
        <dbReference type="ARBA" id="ARBA00004429"/>
    </source>
</evidence>
<name>J0X0E1_9BIFI</name>
<feature type="transmembrane region" description="Helical" evidence="11">
    <location>
        <begin position="342"/>
        <end position="366"/>
    </location>
</feature>
<keyword evidence="9 11" id="KW-0472">Membrane</keyword>
<feature type="transmembrane region" description="Helical" evidence="11">
    <location>
        <begin position="398"/>
        <end position="420"/>
    </location>
</feature>
<feature type="transmembrane region" description="Helical" evidence="11">
    <location>
        <begin position="153"/>
        <end position="171"/>
    </location>
</feature>
<accession>J0X0E1</accession>
<feature type="transmembrane region" description="Helical" evidence="11">
    <location>
        <begin position="426"/>
        <end position="446"/>
    </location>
</feature>
<dbReference type="EMBL" id="AGZS01000003">
    <property type="protein sequence ID" value="EJD64846.1"/>
    <property type="molecule type" value="Genomic_DNA"/>
</dbReference>
<comment type="subcellular location">
    <subcellularLocation>
        <location evidence="1">Cell inner membrane</location>
        <topology evidence="1">Multi-pass membrane protein</topology>
    </subcellularLocation>
</comment>
<evidence type="ECO:0000256" key="9">
    <source>
        <dbReference type="ARBA" id="ARBA00023136"/>
    </source>
</evidence>
<organism evidence="13 14">
    <name type="scientific">Scardovia wiggsiae F0424</name>
    <dbReference type="NCBI Taxonomy" id="857290"/>
    <lineage>
        <taxon>Bacteria</taxon>
        <taxon>Bacillati</taxon>
        <taxon>Actinomycetota</taxon>
        <taxon>Actinomycetes</taxon>
        <taxon>Bifidobacteriales</taxon>
        <taxon>Bifidobacteriaceae</taxon>
        <taxon>Scardovia</taxon>
    </lineage>
</organism>
<keyword evidence="8 11" id="KW-1133">Transmembrane helix</keyword>
<keyword evidence="6 11" id="KW-0812">Transmembrane</keyword>
<feature type="transmembrane region" description="Helical" evidence="11">
    <location>
        <begin position="69"/>
        <end position="91"/>
    </location>
</feature>